<evidence type="ECO:0000313" key="1">
    <source>
        <dbReference type="EnsemblPlants" id="OB06G26100.1"/>
    </source>
</evidence>
<protein>
    <submittedName>
        <fullName evidence="1">Uncharacterized protein</fullName>
    </submittedName>
</protein>
<evidence type="ECO:0000313" key="2">
    <source>
        <dbReference type="Proteomes" id="UP000006038"/>
    </source>
</evidence>
<accession>J3MF16</accession>
<organism evidence="1">
    <name type="scientific">Oryza brachyantha</name>
    <name type="common">malo sina</name>
    <dbReference type="NCBI Taxonomy" id="4533"/>
    <lineage>
        <taxon>Eukaryota</taxon>
        <taxon>Viridiplantae</taxon>
        <taxon>Streptophyta</taxon>
        <taxon>Embryophyta</taxon>
        <taxon>Tracheophyta</taxon>
        <taxon>Spermatophyta</taxon>
        <taxon>Magnoliopsida</taxon>
        <taxon>Liliopsida</taxon>
        <taxon>Poales</taxon>
        <taxon>Poaceae</taxon>
        <taxon>BOP clade</taxon>
        <taxon>Oryzoideae</taxon>
        <taxon>Oryzeae</taxon>
        <taxon>Oryzinae</taxon>
        <taxon>Oryza</taxon>
    </lineage>
</organism>
<dbReference type="Proteomes" id="UP000006038">
    <property type="component" value="Chromosome 6"/>
</dbReference>
<dbReference type="EnsemblPlants" id="OB06G26100.1">
    <property type="protein sequence ID" value="OB06G26100.1"/>
    <property type="gene ID" value="OB06G26100"/>
</dbReference>
<reference evidence="1" key="1">
    <citation type="journal article" date="2013" name="Nat. Commun.">
        <title>Whole-genome sequencing of Oryza brachyantha reveals mechanisms underlying Oryza genome evolution.</title>
        <authorList>
            <person name="Chen J."/>
            <person name="Huang Q."/>
            <person name="Gao D."/>
            <person name="Wang J."/>
            <person name="Lang Y."/>
            <person name="Liu T."/>
            <person name="Li B."/>
            <person name="Bai Z."/>
            <person name="Luis Goicoechea J."/>
            <person name="Liang C."/>
            <person name="Chen C."/>
            <person name="Zhang W."/>
            <person name="Sun S."/>
            <person name="Liao Y."/>
            <person name="Zhang X."/>
            <person name="Yang L."/>
            <person name="Song C."/>
            <person name="Wang M."/>
            <person name="Shi J."/>
            <person name="Liu G."/>
            <person name="Liu J."/>
            <person name="Zhou H."/>
            <person name="Zhou W."/>
            <person name="Yu Q."/>
            <person name="An N."/>
            <person name="Chen Y."/>
            <person name="Cai Q."/>
            <person name="Wang B."/>
            <person name="Liu B."/>
            <person name="Min J."/>
            <person name="Huang Y."/>
            <person name="Wu H."/>
            <person name="Li Z."/>
            <person name="Zhang Y."/>
            <person name="Yin Y."/>
            <person name="Song W."/>
            <person name="Jiang J."/>
            <person name="Jackson S.A."/>
            <person name="Wing R.A."/>
            <person name="Wang J."/>
            <person name="Chen M."/>
        </authorList>
    </citation>
    <scope>NUCLEOTIDE SEQUENCE [LARGE SCALE GENOMIC DNA]</scope>
    <source>
        <strain evidence="1">cv. IRGC 101232</strain>
    </source>
</reference>
<keyword evidence="2" id="KW-1185">Reference proteome</keyword>
<proteinExistence type="predicted"/>
<dbReference type="Gramene" id="OB06G26100.1">
    <property type="protein sequence ID" value="OB06G26100.1"/>
    <property type="gene ID" value="OB06G26100"/>
</dbReference>
<dbReference type="AlphaFoldDB" id="J3MF16"/>
<reference evidence="1" key="2">
    <citation type="submission" date="2013-04" db="UniProtKB">
        <authorList>
            <consortium name="EnsemblPlants"/>
        </authorList>
    </citation>
    <scope>IDENTIFICATION</scope>
</reference>
<dbReference type="HOGENOM" id="CLU_2761846_0_0_1"/>
<name>J3MF16_ORYBR</name>
<sequence>MGGRSTTTLAMKMATLAWIRKDTHSRSMVRAWRSFLARLQEVVTVAARKIRFTLHRKSSFIPPLLALLYR</sequence>